<dbReference type="KEGG" id="boz:DBV39_00175"/>
<reference evidence="1 2" key="1">
    <citation type="submission" date="2018-04" db="EMBL/GenBank/DDBJ databases">
        <title>Bordetella sp. HZ20 isolated from seawater.</title>
        <authorList>
            <person name="Sun C."/>
        </authorList>
    </citation>
    <scope>NUCLEOTIDE SEQUENCE [LARGE SCALE GENOMIC DNA]</scope>
    <source>
        <strain evidence="1 2">HZ20</strain>
    </source>
</reference>
<gene>
    <name evidence="1" type="ORF">DBV39_00175</name>
</gene>
<name>A0A2R4XF15_9BURK</name>
<keyword evidence="2" id="KW-1185">Reference proteome</keyword>
<evidence type="ECO:0008006" key="3">
    <source>
        <dbReference type="Google" id="ProtNLM"/>
    </source>
</evidence>
<dbReference type="Pfam" id="PF08875">
    <property type="entry name" value="DUF1833"/>
    <property type="match status" value="1"/>
</dbReference>
<organism evidence="1 2">
    <name type="scientific">Orrella marina</name>
    <dbReference type="NCBI Taxonomy" id="2163011"/>
    <lineage>
        <taxon>Bacteria</taxon>
        <taxon>Pseudomonadati</taxon>
        <taxon>Pseudomonadota</taxon>
        <taxon>Betaproteobacteria</taxon>
        <taxon>Burkholderiales</taxon>
        <taxon>Alcaligenaceae</taxon>
        <taxon>Orrella</taxon>
    </lineage>
</organism>
<dbReference type="AlphaFoldDB" id="A0A2R4XF15"/>
<dbReference type="RefSeq" id="WP_108619826.1">
    <property type="nucleotide sequence ID" value="NZ_CP028901.1"/>
</dbReference>
<dbReference type="Proteomes" id="UP000244571">
    <property type="component" value="Chromosome"/>
</dbReference>
<evidence type="ECO:0000313" key="2">
    <source>
        <dbReference type="Proteomes" id="UP000244571"/>
    </source>
</evidence>
<dbReference type="EMBL" id="CP028901">
    <property type="protein sequence ID" value="AWB32385.1"/>
    <property type="molecule type" value="Genomic_DNA"/>
</dbReference>
<dbReference type="InterPro" id="IPR014974">
    <property type="entry name" value="DUF1833"/>
</dbReference>
<proteinExistence type="predicted"/>
<evidence type="ECO:0000313" key="1">
    <source>
        <dbReference type="EMBL" id="AWB32385.1"/>
    </source>
</evidence>
<accession>A0A2R4XF15</accession>
<sequence length="160" mass="17170">MTILATVYASAPAAEVIIPALEIRVPGKDPIRVCGGFEDHMLGVDGDDYLFRAAPIAVSLPKRDTSGQQNLAFAVAGLDGSEQAYIEAALEDDGLVEIVYLEYLASDKTAPARAPLVMVVVGGVIEGMEAKFEASFYDLLNSAWPRERYTTESAPGLKYL</sequence>
<protein>
    <recommendedName>
        <fullName evidence="3">DUF1833 domain-containing protein</fullName>
    </recommendedName>
</protein>